<dbReference type="AlphaFoldDB" id="A0A3S5AQE7"/>
<keyword evidence="3" id="KW-1185">Reference proteome</keyword>
<proteinExistence type="predicted"/>
<dbReference type="EMBL" id="CAAALY010056761">
    <property type="protein sequence ID" value="VEL22499.1"/>
    <property type="molecule type" value="Genomic_DNA"/>
</dbReference>
<sequence>MVCSDLLFQFALEQHEAGHRGIPPSPHVRLGSSPGRYRVCRCPRTTQEGPVPSNLSSLPCSSSVFSCSPSRCFLGGMSFSLERLPRLGSSGAGILSASASSEAQGSSSVSGVSLASPLFEPTPSSASPNHVGLLVWYNLLGAEAARRRHMPVVAGVGKALQTADKPRGALATSRQANETAPRRLSLTPGNSVDASMSFDWGGDSPLKCAAASNSAFHPPRSSPPPPPSSLSPTPPPSPSPMPSSTLLQAPLSSANPSPTETPQPIAVATGFPLPSQEPIHLTVSFHYLLPVDHLFYATLGHVFPELNWDNNQELDRRSISRKATCNRHIRQYVRCGLDDTSQTAEFRIATTGNRAALLYSLFLQHRTPTHSSTGPVFHYSLLYPPQNIELFKRLTIHVNRRGGHEMRCESLHFCITATNLMFLYACYPKYS</sequence>
<feature type="compositionally biased region" description="Polar residues" evidence="1">
    <location>
        <begin position="245"/>
        <end position="262"/>
    </location>
</feature>
<comment type="caution">
    <text evidence="2">The sequence shown here is derived from an EMBL/GenBank/DDBJ whole genome shotgun (WGS) entry which is preliminary data.</text>
</comment>
<feature type="compositionally biased region" description="Pro residues" evidence="1">
    <location>
        <begin position="220"/>
        <end position="241"/>
    </location>
</feature>
<evidence type="ECO:0000256" key="1">
    <source>
        <dbReference type="SAM" id="MobiDB-lite"/>
    </source>
</evidence>
<organism evidence="2 3">
    <name type="scientific">Protopolystoma xenopodis</name>
    <dbReference type="NCBI Taxonomy" id="117903"/>
    <lineage>
        <taxon>Eukaryota</taxon>
        <taxon>Metazoa</taxon>
        <taxon>Spiralia</taxon>
        <taxon>Lophotrochozoa</taxon>
        <taxon>Platyhelminthes</taxon>
        <taxon>Monogenea</taxon>
        <taxon>Polyopisthocotylea</taxon>
        <taxon>Polystomatidea</taxon>
        <taxon>Polystomatidae</taxon>
        <taxon>Protopolystoma</taxon>
    </lineage>
</organism>
<evidence type="ECO:0000313" key="2">
    <source>
        <dbReference type="EMBL" id="VEL22499.1"/>
    </source>
</evidence>
<evidence type="ECO:0000313" key="3">
    <source>
        <dbReference type="Proteomes" id="UP000784294"/>
    </source>
</evidence>
<gene>
    <name evidence="2" type="ORF">PXEA_LOCUS15939</name>
</gene>
<name>A0A3S5AQE7_9PLAT</name>
<dbReference type="Proteomes" id="UP000784294">
    <property type="component" value="Unassembled WGS sequence"/>
</dbReference>
<protein>
    <submittedName>
        <fullName evidence="2">Uncharacterized protein</fullName>
    </submittedName>
</protein>
<reference evidence="2" key="1">
    <citation type="submission" date="2018-11" db="EMBL/GenBank/DDBJ databases">
        <authorList>
            <consortium name="Pathogen Informatics"/>
        </authorList>
    </citation>
    <scope>NUCLEOTIDE SEQUENCE</scope>
</reference>
<feature type="region of interest" description="Disordered" evidence="1">
    <location>
        <begin position="158"/>
        <end position="191"/>
    </location>
</feature>
<accession>A0A3S5AQE7</accession>
<feature type="region of interest" description="Disordered" evidence="1">
    <location>
        <begin position="209"/>
        <end position="269"/>
    </location>
</feature>